<protein>
    <submittedName>
        <fullName evidence="1">Uncharacterized protein</fullName>
    </submittedName>
</protein>
<keyword evidence="2" id="KW-1185">Reference proteome</keyword>
<evidence type="ECO:0000313" key="2">
    <source>
        <dbReference type="Proteomes" id="UP001162992"/>
    </source>
</evidence>
<name>A0ACC2CAK5_DIPCM</name>
<dbReference type="Proteomes" id="UP001162992">
    <property type="component" value="Chromosome 11"/>
</dbReference>
<comment type="caution">
    <text evidence="1">The sequence shown here is derived from an EMBL/GenBank/DDBJ whole genome shotgun (WGS) entry which is preliminary data.</text>
</comment>
<gene>
    <name evidence="1" type="ORF">O6H91_11G072500</name>
</gene>
<evidence type="ECO:0000313" key="1">
    <source>
        <dbReference type="EMBL" id="KAJ7539005.1"/>
    </source>
</evidence>
<proteinExistence type="predicted"/>
<dbReference type="EMBL" id="CM055102">
    <property type="protein sequence ID" value="KAJ7539005.1"/>
    <property type="molecule type" value="Genomic_DNA"/>
</dbReference>
<organism evidence="1 2">
    <name type="scientific">Diphasiastrum complanatum</name>
    <name type="common">Issler's clubmoss</name>
    <name type="synonym">Lycopodium complanatum</name>
    <dbReference type="NCBI Taxonomy" id="34168"/>
    <lineage>
        <taxon>Eukaryota</taxon>
        <taxon>Viridiplantae</taxon>
        <taxon>Streptophyta</taxon>
        <taxon>Embryophyta</taxon>
        <taxon>Tracheophyta</taxon>
        <taxon>Lycopodiopsida</taxon>
        <taxon>Lycopodiales</taxon>
        <taxon>Lycopodiaceae</taxon>
        <taxon>Lycopodioideae</taxon>
        <taxon>Diphasiastrum</taxon>
    </lineage>
</organism>
<sequence>MKISRLGSRGTQLRLLQPGKSFSLAAVVEGKAEYHSYWENEKRRFPRMASTKKLALKDEGSFLRKGQAWFCTTGLPSDIAIELEDMTFHLHKFPLISRCGRLARLVADISDIEDSECTIKLPGIPGGKKAFELAAKFCYDGKVGLAADNIVAMRCVADYLEMTEEFGEGNLINKTENFLNQVVLQSWKGSILALKSCERNLPYTEELQIVKRCIDSIAMKACTDPRLFGWPMSNLHPSMQSPRGSILWNGINTGARPRVSHADWWYEDAALLDLTMFEKIITAMEAKGVRAEIIAGAVIHYANKYLPGLARRQSMVGSTSTKRRVSFATPPSQDKQRIMLETLERILPMQKDVTSTHLLFGLLRVAMILNASSDCKSSLEKRIGFQIEQAVIEDLLIPSYSYTAETLYDIETVQRILDHFLIMDERVGSPSSSVQSPEGQMLSSPLLTPRMMVAKLMDAYLAEVAPDGNLKPDKFQSLAEALPDDSRLLDDGLYRAIDIYLKAHPWLSEVDRERLCRTMDCQKLSLEACTHAAQNDRLPLRIVVQVLFFEQLQLRAAFAGGFAYRNPAATPLAHESGDGTQSLQSAASWGAAVMRDNLSMKAGMEKMKAMVEELEGECMQMKQVMERQLSRKSRGSITRSFSCKTDPQVRDSHETSAERNISRLKEHTVATDLKLRQPPKLSR</sequence>
<accession>A0ACC2CAK5</accession>
<reference evidence="2" key="1">
    <citation type="journal article" date="2024" name="Proc. Natl. Acad. Sci. U.S.A.">
        <title>Extraordinary preservation of gene collinearity over three hundred million years revealed in homosporous lycophytes.</title>
        <authorList>
            <person name="Li C."/>
            <person name="Wickell D."/>
            <person name="Kuo L.Y."/>
            <person name="Chen X."/>
            <person name="Nie B."/>
            <person name="Liao X."/>
            <person name="Peng D."/>
            <person name="Ji J."/>
            <person name="Jenkins J."/>
            <person name="Williams M."/>
            <person name="Shu S."/>
            <person name="Plott C."/>
            <person name="Barry K."/>
            <person name="Rajasekar S."/>
            <person name="Grimwood J."/>
            <person name="Han X."/>
            <person name="Sun S."/>
            <person name="Hou Z."/>
            <person name="He W."/>
            <person name="Dai G."/>
            <person name="Sun C."/>
            <person name="Schmutz J."/>
            <person name="Leebens-Mack J.H."/>
            <person name="Li F.W."/>
            <person name="Wang L."/>
        </authorList>
    </citation>
    <scope>NUCLEOTIDE SEQUENCE [LARGE SCALE GENOMIC DNA]</scope>
    <source>
        <strain evidence="2">cv. PW_Plant_1</strain>
    </source>
</reference>